<evidence type="ECO:0000259" key="3">
    <source>
        <dbReference type="Pfam" id="PF13690"/>
    </source>
</evidence>
<dbReference type="Gene3D" id="3.40.1550.10">
    <property type="entry name" value="CheC-like"/>
    <property type="match status" value="2"/>
</dbReference>
<organism evidence="4 5">
    <name type="scientific">Sulfidibacter corallicola</name>
    <dbReference type="NCBI Taxonomy" id="2818388"/>
    <lineage>
        <taxon>Bacteria</taxon>
        <taxon>Pseudomonadati</taxon>
        <taxon>Acidobacteriota</taxon>
        <taxon>Holophagae</taxon>
        <taxon>Acanthopleuribacterales</taxon>
        <taxon>Acanthopleuribacteraceae</taxon>
        <taxon>Sulfidibacter</taxon>
    </lineage>
</organism>
<dbReference type="Pfam" id="PF13690">
    <property type="entry name" value="CheX"/>
    <property type="match status" value="2"/>
</dbReference>
<feature type="domain" description="Chemotaxis phosphatase CheX-like" evidence="3">
    <location>
        <begin position="299"/>
        <end position="394"/>
    </location>
</feature>
<feature type="domain" description="PilZ" evidence="2">
    <location>
        <begin position="134"/>
        <end position="206"/>
    </location>
</feature>
<dbReference type="GO" id="GO:0035438">
    <property type="term" value="F:cyclic-di-GMP binding"/>
    <property type="evidence" value="ECO:0007669"/>
    <property type="project" value="InterPro"/>
</dbReference>
<gene>
    <name evidence="4" type="ORF">J3U87_20075</name>
</gene>
<dbReference type="Pfam" id="PF07238">
    <property type="entry name" value="PilZ"/>
    <property type="match status" value="1"/>
</dbReference>
<reference evidence="4" key="1">
    <citation type="submission" date="2021-03" db="EMBL/GenBank/DDBJ databases">
        <title>Acanthopleuribacteraceae sp. M133.</title>
        <authorList>
            <person name="Wang G."/>
        </authorList>
    </citation>
    <scope>NUCLEOTIDE SEQUENCE</scope>
    <source>
        <strain evidence="4">M133</strain>
    </source>
</reference>
<dbReference type="RefSeq" id="WP_237377556.1">
    <property type="nucleotide sequence ID" value="NZ_CP071793.1"/>
</dbReference>
<dbReference type="AlphaFoldDB" id="A0A8A4TCR4"/>
<evidence type="ECO:0000313" key="4">
    <source>
        <dbReference type="EMBL" id="QTD47889.1"/>
    </source>
</evidence>
<proteinExistence type="predicted"/>
<protein>
    <submittedName>
        <fullName evidence="4">Chemotaxis protein CheX</fullName>
    </submittedName>
</protein>
<dbReference type="KEGG" id="scor:J3U87_20075"/>
<feature type="domain" description="Chemotaxis phosphatase CheX-like" evidence="3">
    <location>
        <begin position="470"/>
        <end position="562"/>
    </location>
</feature>
<dbReference type="CDD" id="cd17906">
    <property type="entry name" value="CheX"/>
    <property type="match status" value="2"/>
</dbReference>
<accession>A0A8A4TCR4</accession>
<dbReference type="PANTHER" id="PTHR39452">
    <property type="entry name" value="CHEY-P PHOSPHATASE CHEX"/>
    <property type="match status" value="1"/>
</dbReference>
<dbReference type="PANTHER" id="PTHR39452:SF1">
    <property type="entry name" value="CHEY-P PHOSPHATASE CHEX"/>
    <property type="match status" value="1"/>
</dbReference>
<evidence type="ECO:0000259" key="2">
    <source>
        <dbReference type="Pfam" id="PF07238"/>
    </source>
</evidence>
<dbReference type="InterPro" id="IPR009875">
    <property type="entry name" value="PilZ_domain"/>
</dbReference>
<dbReference type="InterPro" id="IPR028051">
    <property type="entry name" value="CheX-like_dom"/>
</dbReference>
<dbReference type="SUPFAM" id="SSF103039">
    <property type="entry name" value="CheC-like"/>
    <property type="match status" value="2"/>
</dbReference>
<dbReference type="InterPro" id="IPR038756">
    <property type="entry name" value="CheX-like"/>
</dbReference>
<keyword evidence="1" id="KW-0145">Chemotaxis</keyword>
<dbReference type="InterPro" id="IPR028976">
    <property type="entry name" value="CheC-like_sf"/>
</dbReference>
<name>A0A8A4TCR4_SULCO</name>
<keyword evidence="5" id="KW-1185">Reference proteome</keyword>
<dbReference type="Proteomes" id="UP000663929">
    <property type="component" value="Chromosome"/>
</dbReference>
<evidence type="ECO:0000313" key="5">
    <source>
        <dbReference type="Proteomes" id="UP000663929"/>
    </source>
</evidence>
<dbReference type="EMBL" id="CP071793">
    <property type="protein sequence ID" value="QTD47889.1"/>
    <property type="molecule type" value="Genomic_DNA"/>
</dbReference>
<evidence type="ECO:0000256" key="1">
    <source>
        <dbReference type="ARBA" id="ARBA00022500"/>
    </source>
</evidence>
<sequence>MKFTVEDSDKVLIYLEIAAFTKAPGIFYPQDSGRHFEAALEKVNNTQFRLTFKQWIPAQVGLLVLRSFTLQFKLPVNLEKGNKPKEYVFATPSVLTSHDPRKYVRIPIAPQLTKIVVVRKLDDSGNPLAEEGRKKLIQGAIQDVSASGIAFKVAVADPFFDSGKQVALTYNLFGITIDAVARVVSASGNLIRCHLLNLNKAIQHQLDLKITASLQRMLDKHHQDLINLIEASSNLRKLEREKQQRGELTDRKQLDENFVELINPILESTINVMESLAGLKLVKRELRLERICSAIYDISSQISFKGPKVEGHLFLCLKDTVAKGLANRILGGDTQELDADVQDMTGEICNIIVGNSKKNLPKDQIFKLSTPTIIVGKEHLVAVLSRYPVIRMIFDCEVGQVDLNLYLDEIQEKLNGIAASGGTPSFTYKTELINPILNATEKIFENYLSLETRKKGVVMRETLAPKFELSALLDIFGKGLRGKVLLNISNRLALKIHHILLGEEKTLIDDQVKDAVGEMVNIITGNAKGEFGRMNLSYTVSTPYVIFGRNHIISNAGDNPFISSVYWSSEGFFEICLSFTADPTDVK</sequence>
<dbReference type="GO" id="GO:0006935">
    <property type="term" value="P:chemotaxis"/>
    <property type="evidence" value="ECO:0007669"/>
    <property type="project" value="UniProtKB-KW"/>
</dbReference>